<evidence type="ECO:0000256" key="7">
    <source>
        <dbReference type="PIRSR" id="PIRSR000077-1"/>
    </source>
</evidence>
<feature type="domain" description="Thioredoxin" evidence="9">
    <location>
        <begin position="1"/>
        <end position="106"/>
    </location>
</feature>
<feature type="active site" description="Nucleophile" evidence="7">
    <location>
        <position position="35"/>
    </location>
</feature>
<dbReference type="KEGG" id="muo:115463334"/>
<evidence type="ECO:0000256" key="3">
    <source>
        <dbReference type="ARBA" id="ARBA00022982"/>
    </source>
</evidence>
<dbReference type="InterPro" id="IPR036249">
    <property type="entry name" value="Thioredoxin-like_sf"/>
</dbReference>
<reference evidence="11" key="1">
    <citation type="submission" date="2025-08" db="UniProtKB">
        <authorList>
            <consortium name="RefSeq"/>
        </authorList>
    </citation>
    <scope>IDENTIFICATION</scope>
</reference>
<feature type="active site" description="Nucleophile" evidence="7">
    <location>
        <position position="32"/>
    </location>
</feature>
<dbReference type="OrthoDB" id="2121326at2759"/>
<accession>A0A6P7X8F2</accession>
<evidence type="ECO:0000259" key="9">
    <source>
        <dbReference type="PROSITE" id="PS51352"/>
    </source>
</evidence>
<dbReference type="Proteomes" id="UP000515156">
    <property type="component" value="Chromosome 2"/>
</dbReference>
<proteinExistence type="inferred from homology"/>
<keyword evidence="4 8" id="KW-1015">Disulfide bond</keyword>
<keyword evidence="10" id="KW-1185">Reference proteome</keyword>
<evidence type="ECO:0000256" key="4">
    <source>
        <dbReference type="ARBA" id="ARBA00023157"/>
    </source>
</evidence>
<feature type="disulfide bond" description="Redox-active" evidence="8">
    <location>
        <begin position="32"/>
        <end position="35"/>
    </location>
</feature>
<dbReference type="Pfam" id="PF00085">
    <property type="entry name" value="Thioredoxin"/>
    <property type="match status" value="1"/>
</dbReference>
<feature type="site" description="Deprotonates C-terminal active site Cys" evidence="7">
    <location>
        <position position="26"/>
    </location>
</feature>
<organism evidence="10 11">
    <name type="scientific">Microcaecilia unicolor</name>
    <dbReference type="NCBI Taxonomy" id="1415580"/>
    <lineage>
        <taxon>Eukaryota</taxon>
        <taxon>Metazoa</taxon>
        <taxon>Chordata</taxon>
        <taxon>Craniata</taxon>
        <taxon>Vertebrata</taxon>
        <taxon>Euteleostomi</taxon>
        <taxon>Amphibia</taxon>
        <taxon>Gymnophiona</taxon>
        <taxon>Siphonopidae</taxon>
        <taxon>Microcaecilia</taxon>
    </lineage>
</organism>
<dbReference type="FunCoup" id="A0A6P7X8F2">
    <property type="interactions" value="2078"/>
</dbReference>
<name>A0A6P7X8F2_9AMPH</name>
<dbReference type="InterPro" id="IPR013766">
    <property type="entry name" value="Thioredoxin_domain"/>
</dbReference>
<dbReference type="Gene3D" id="3.40.30.10">
    <property type="entry name" value="Glutaredoxin"/>
    <property type="match status" value="1"/>
</dbReference>
<evidence type="ECO:0000256" key="2">
    <source>
        <dbReference type="ARBA" id="ARBA00022799"/>
    </source>
</evidence>
<dbReference type="InParanoid" id="A0A6P7X8F2"/>
<evidence type="ECO:0000256" key="6">
    <source>
        <dbReference type="PIRNR" id="PIRNR000077"/>
    </source>
</evidence>
<gene>
    <name evidence="11" type="primary">LOC115463334</name>
</gene>
<keyword evidence="2" id="KW-0702">S-nitrosylation</keyword>
<evidence type="ECO:0000313" key="10">
    <source>
        <dbReference type="Proteomes" id="UP000515156"/>
    </source>
</evidence>
<evidence type="ECO:0000313" key="11">
    <source>
        <dbReference type="RefSeq" id="XP_030049601.1"/>
    </source>
</evidence>
<dbReference type="RefSeq" id="XP_030049601.1">
    <property type="nucleotide sequence ID" value="XM_030193741.1"/>
</dbReference>
<evidence type="ECO:0000256" key="8">
    <source>
        <dbReference type="PIRSR" id="PIRSR000077-4"/>
    </source>
</evidence>
<keyword evidence="5 8" id="KW-0676">Redox-active center</keyword>
<protein>
    <recommendedName>
        <fullName evidence="6">Thioredoxin</fullName>
    </recommendedName>
</protein>
<dbReference type="PANTHER" id="PTHR46115">
    <property type="entry name" value="THIOREDOXIN-LIKE PROTEIN 1"/>
    <property type="match status" value="1"/>
</dbReference>
<dbReference type="GeneID" id="115463334"/>
<dbReference type="SUPFAM" id="SSF52833">
    <property type="entry name" value="Thioredoxin-like"/>
    <property type="match status" value="1"/>
</dbReference>
<dbReference type="PIRSF" id="PIRSF000077">
    <property type="entry name" value="Thioredoxin"/>
    <property type="match status" value="1"/>
</dbReference>
<dbReference type="AlphaFoldDB" id="A0A6P7X8F2"/>
<keyword evidence="1" id="KW-0813">Transport</keyword>
<dbReference type="CDD" id="cd02947">
    <property type="entry name" value="TRX_family"/>
    <property type="match status" value="1"/>
</dbReference>
<dbReference type="PRINTS" id="PR00421">
    <property type="entry name" value="THIOREDOXIN"/>
</dbReference>
<dbReference type="GO" id="GO:0015035">
    <property type="term" value="F:protein-disulfide reductase activity"/>
    <property type="evidence" value="ECO:0007669"/>
    <property type="project" value="InterPro"/>
</dbReference>
<feature type="site" description="Contributes to redox potential value" evidence="7">
    <location>
        <position position="33"/>
    </location>
</feature>
<feature type="site" description="Contributes to redox potential value" evidence="7">
    <location>
        <position position="34"/>
    </location>
</feature>
<dbReference type="InterPro" id="IPR017937">
    <property type="entry name" value="Thioredoxin_CS"/>
</dbReference>
<dbReference type="FunFam" id="3.40.30.10:FF:000104">
    <property type="entry name" value="Thioredoxin"/>
    <property type="match status" value="1"/>
</dbReference>
<dbReference type="InterPro" id="IPR005746">
    <property type="entry name" value="Thioredoxin"/>
</dbReference>
<dbReference type="PROSITE" id="PS51352">
    <property type="entry name" value="THIOREDOXIN_2"/>
    <property type="match status" value="1"/>
</dbReference>
<sequence>MVKHIQSKVEFDQILKEQGDKLVIVDFTASWCGPCQVIAPYYKELSEKYKDILFLKVDVDDVQDLTESCGIRSMPTFIFYKAGKKVAEIKGAHKSQLKAKIEELKS</sequence>
<keyword evidence="3" id="KW-0249">Electron transport</keyword>
<evidence type="ECO:0000256" key="5">
    <source>
        <dbReference type="ARBA" id="ARBA00023284"/>
    </source>
</evidence>
<comment type="similarity">
    <text evidence="6">Belongs to the thioredoxin family.</text>
</comment>
<evidence type="ECO:0000256" key="1">
    <source>
        <dbReference type="ARBA" id="ARBA00022448"/>
    </source>
</evidence>
<dbReference type="PROSITE" id="PS00194">
    <property type="entry name" value="THIOREDOXIN_1"/>
    <property type="match status" value="1"/>
</dbReference>